<dbReference type="AlphaFoldDB" id="A0A847SQ73"/>
<comment type="caution">
    <text evidence="4">The sequence shown here is derived from an EMBL/GenBank/DDBJ whole genome shotgun (WGS) entry which is preliminary data.</text>
</comment>
<dbReference type="PANTHER" id="PTHR44858:SF1">
    <property type="entry name" value="UDP-N-ACETYLGLUCOSAMINE--PEPTIDE N-ACETYLGLUCOSAMINYLTRANSFERASE SPINDLY-RELATED"/>
    <property type="match status" value="1"/>
</dbReference>
<evidence type="ECO:0000256" key="1">
    <source>
        <dbReference type="ARBA" id="ARBA00022737"/>
    </source>
</evidence>
<dbReference type="InterPro" id="IPR050498">
    <property type="entry name" value="Ycf3"/>
</dbReference>
<feature type="repeat" description="TPR" evidence="3">
    <location>
        <begin position="357"/>
        <end position="390"/>
    </location>
</feature>
<evidence type="ECO:0008006" key="6">
    <source>
        <dbReference type="Google" id="ProtNLM"/>
    </source>
</evidence>
<reference evidence="4 5" key="1">
    <citation type="submission" date="2020-04" db="EMBL/GenBank/DDBJ databases">
        <authorList>
            <person name="Yin C."/>
        </authorList>
    </citation>
    <scope>NUCLEOTIDE SEQUENCE [LARGE SCALE GENOMIC DNA]</scope>
    <source>
        <strain evidence="4 5">Ak56</strain>
    </source>
</reference>
<name>A0A847SQ73_9BACT</name>
<dbReference type="Proteomes" id="UP000552864">
    <property type="component" value="Unassembled WGS sequence"/>
</dbReference>
<dbReference type="SUPFAM" id="SSF48452">
    <property type="entry name" value="TPR-like"/>
    <property type="match status" value="1"/>
</dbReference>
<evidence type="ECO:0000313" key="5">
    <source>
        <dbReference type="Proteomes" id="UP000552864"/>
    </source>
</evidence>
<keyword evidence="1" id="KW-0677">Repeat</keyword>
<dbReference type="RefSeq" id="WP_168741220.1">
    <property type="nucleotide sequence ID" value="NZ_JABAHZ010000006.1"/>
</dbReference>
<dbReference type="Gene3D" id="1.25.40.10">
    <property type="entry name" value="Tetratricopeptide repeat domain"/>
    <property type="match status" value="1"/>
</dbReference>
<proteinExistence type="predicted"/>
<dbReference type="EMBL" id="JABAHZ010000006">
    <property type="protein sequence ID" value="NLR81595.1"/>
    <property type="molecule type" value="Genomic_DNA"/>
</dbReference>
<dbReference type="InterPro" id="IPR011990">
    <property type="entry name" value="TPR-like_helical_dom_sf"/>
</dbReference>
<organism evidence="4 5">
    <name type="scientific">Chitinophaga eiseniae</name>
    <dbReference type="NCBI Taxonomy" id="634771"/>
    <lineage>
        <taxon>Bacteria</taxon>
        <taxon>Pseudomonadati</taxon>
        <taxon>Bacteroidota</taxon>
        <taxon>Chitinophagia</taxon>
        <taxon>Chitinophagales</taxon>
        <taxon>Chitinophagaceae</taxon>
        <taxon>Chitinophaga</taxon>
    </lineage>
</organism>
<dbReference type="SMART" id="SM00028">
    <property type="entry name" value="TPR"/>
    <property type="match status" value="2"/>
</dbReference>
<dbReference type="InterPro" id="IPR019734">
    <property type="entry name" value="TPR_rpt"/>
</dbReference>
<dbReference type="PROSITE" id="PS50005">
    <property type="entry name" value="TPR"/>
    <property type="match status" value="2"/>
</dbReference>
<evidence type="ECO:0000256" key="2">
    <source>
        <dbReference type="ARBA" id="ARBA00022803"/>
    </source>
</evidence>
<protein>
    <recommendedName>
        <fullName evidence="6">TPR repeat-containing protein</fullName>
    </recommendedName>
</protein>
<keyword evidence="2 3" id="KW-0802">TPR repeat</keyword>
<keyword evidence="5" id="KW-1185">Reference proteome</keyword>
<dbReference type="Pfam" id="PF13181">
    <property type="entry name" value="TPR_8"/>
    <property type="match status" value="1"/>
</dbReference>
<gene>
    <name evidence="4" type="ORF">HGH91_23405</name>
</gene>
<evidence type="ECO:0000313" key="4">
    <source>
        <dbReference type="EMBL" id="NLR81595.1"/>
    </source>
</evidence>
<accession>A0A847SQ73</accession>
<dbReference type="PANTHER" id="PTHR44858">
    <property type="entry name" value="TETRATRICOPEPTIDE REPEAT PROTEIN 6"/>
    <property type="match status" value="1"/>
</dbReference>
<feature type="repeat" description="TPR" evidence="3">
    <location>
        <begin position="323"/>
        <end position="356"/>
    </location>
</feature>
<sequence length="406" mass="46330">MSMHEVESWVELSVYCLDESPEEGLDRRSLFYNLYRVQQQFDTGFTHFRVIDTLIKHRFVYTFPINAHPAYEAHKAWFDALEASKKFSFIYEQPTAEWDAETNPVAGYANYDHNTNRYILYCDAGSLLWTDLVDNGTLTGEDAIAPEEIDVFSMSHEIAELAGEQKNTSLLASYYQLMPYIVMNAEQMNEPINYKALESILELVLANDAIDADTLPPSDELPIGGELGKFCEWWYAPAADKMKPAMNATEEIDLENVPFSENVEKSAGWYEQQVIKILQEANAAIAYMEDNGYNQDTQMGIINKLRLAMQYANKGLELAPGEPNLMMNKGSIFMLLQLNEEALEIYDEVLKLAPNDPYVHVNRAVLFYNMDQLPNAIAAFEEVIRLEPGNEFAQQWLAQLKNGEQQ</sequence>
<evidence type="ECO:0000256" key="3">
    <source>
        <dbReference type="PROSITE-ProRule" id="PRU00339"/>
    </source>
</evidence>